<evidence type="ECO:0000259" key="1">
    <source>
        <dbReference type="Pfam" id="PF25297"/>
    </source>
</evidence>
<proteinExistence type="predicted"/>
<dbReference type="EMBL" id="BAAATJ010000029">
    <property type="protein sequence ID" value="GAA2412838.1"/>
    <property type="molecule type" value="Genomic_DNA"/>
</dbReference>
<name>A0ABN3ISP5_9ACTN</name>
<dbReference type="RefSeq" id="WP_344633188.1">
    <property type="nucleotide sequence ID" value="NZ_BAAATJ010000029.1"/>
</dbReference>
<sequence>MLKFSFANLHIDPDTTPHHELETPIGQVANFFADFRVTAGGTEIYADDSFPIVEFASQLARWLRDKIERGDEFSFESMFFEEPGEFSIALRTGHWKASSKIHPSPTGEFSTGELKDSACTFLDKLRERCKDDFNVELVAF</sequence>
<dbReference type="InterPro" id="IPR057200">
    <property type="entry name" value="DUF7878"/>
</dbReference>
<protein>
    <recommendedName>
        <fullName evidence="1">DUF7878 domain-containing protein</fullName>
    </recommendedName>
</protein>
<evidence type="ECO:0000313" key="3">
    <source>
        <dbReference type="Proteomes" id="UP001500058"/>
    </source>
</evidence>
<feature type="domain" description="DUF7878" evidence="1">
    <location>
        <begin position="28"/>
        <end position="128"/>
    </location>
</feature>
<organism evidence="2 3">
    <name type="scientific">Streptomyces glaucosporus</name>
    <dbReference type="NCBI Taxonomy" id="284044"/>
    <lineage>
        <taxon>Bacteria</taxon>
        <taxon>Bacillati</taxon>
        <taxon>Actinomycetota</taxon>
        <taxon>Actinomycetes</taxon>
        <taxon>Kitasatosporales</taxon>
        <taxon>Streptomycetaceae</taxon>
        <taxon>Streptomyces</taxon>
    </lineage>
</organism>
<evidence type="ECO:0000313" key="2">
    <source>
        <dbReference type="EMBL" id="GAA2412838.1"/>
    </source>
</evidence>
<dbReference type="Proteomes" id="UP001500058">
    <property type="component" value="Unassembled WGS sequence"/>
</dbReference>
<accession>A0ABN3ISP5</accession>
<keyword evidence="3" id="KW-1185">Reference proteome</keyword>
<reference evidence="2 3" key="1">
    <citation type="journal article" date="2019" name="Int. J. Syst. Evol. Microbiol.">
        <title>The Global Catalogue of Microorganisms (GCM) 10K type strain sequencing project: providing services to taxonomists for standard genome sequencing and annotation.</title>
        <authorList>
            <consortium name="The Broad Institute Genomics Platform"/>
            <consortium name="The Broad Institute Genome Sequencing Center for Infectious Disease"/>
            <person name="Wu L."/>
            <person name="Ma J."/>
        </authorList>
    </citation>
    <scope>NUCLEOTIDE SEQUENCE [LARGE SCALE GENOMIC DNA]</scope>
    <source>
        <strain evidence="2 3">JCM 6921</strain>
    </source>
</reference>
<comment type="caution">
    <text evidence="2">The sequence shown here is derived from an EMBL/GenBank/DDBJ whole genome shotgun (WGS) entry which is preliminary data.</text>
</comment>
<dbReference type="Pfam" id="PF25297">
    <property type="entry name" value="DUF7878"/>
    <property type="match status" value="1"/>
</dbReference>
<gene>
    <name evidence="2" type="ORF">GCM10010420_47820</name>
</gene>